<dbReference type="GO" id="GO:0008658">
    <property type="term" value="F:penicillin binding"/>
    <property type="evidence" value="ECO:0007669"/>
    <property type="project" value="InterPro"/>
</dbReference>
<dbReference type="AlphaFoldDB" id="J9GPH4"/>
<keyword evidence="2 3" id="KW-0472">Membrane</keyword>
<dbReference type="SUPFAM" id="SSF56519">
    <property type="entry name" value="Penicillin binding protein dimerisation domain"/>
    <property type="match status" value="1"/>
</dbReference>
<accession>J9GPH4</accession>
<comment type="subcellular location">
    <subcellularLocation>
        <location evidence="1">Membrane</location>
    </subcellularLocation>
</comment>
<gene>
    <name evidence="5" type="ORF">EVA_02274</name>
</gene>
<reference evidence="5" key="1">
    <citation type="journal article" date="2012" name="PLoS ONE">
        <title>Gene sets for utilization of primary and secondary nutrition supplies in the distal gut of endangered iberian lynx.</title>
        <authorList>
            <person name="Alcaide M."/>
            <person name="Messina E."/>
            <person name="Richter M."/>
            <person name="Bargiela R."/>
            <person name="Peplies J."/>
            <person name="Huws S.A."/>
            <person name="Newbold C.J."/>
            <person name="Golyshin P.N."/>
            <person name="Simon M.A."/>
            <person name="Lopez G."/>
            <person name="Yakimov M.M."/>
            <person name="Ferrer M."/>
        </authorList>
    </citation>
    <scope>NUCLEOTIDE SEQUENCE</scope>
</reference>
<evidence type="ECO:0000256" key="2">
    <source>
        <dbReference type="ARBA" id="ARBA00023136"/>
    </source>
</evidence>
<name>J9GPH4_9ZZZZ</name>
<dbReference type="GO" id="GO:0071555">
    <property type="term" value="P:cell wall organization"/>
    <property type="evidence" value="ECO:0007669"/>
    <property type="project" value="TreeGrafter"/>
</dbReference>
<dbReference type="Gene3D" id="3.90.1310.10">
    <property type="entry name" value="Penicillin-binding protein 2a (Domain 2)"/>
    <property type="match status" value="1"/>
</dbReference>
<keyword evidence="3" id="KW-1133">Transmembrane helix</keyword>
<dbReference type="PANTHER" id="PTHR30627:SF1">
    <property type="entry name" value="PEPTIDOGLYCAN D,D-TRANSPEPTIDASE FTSI"/>
    <property type="match status" value="1"/>
</dbReference>
<dbReference type="InterPro" id="IPR050515">
    <property type="entry name" value="Beta-lactam/transpept"/>
</dbReference>
<dbReference type="InterPro" id="IPR036138">
    <property type="entry name" value="PBP_dimer_sf"/>
</dbReference>
<dbReference type="PANTHER" id="PTHR30627">
    <property type="entry name" value="PEPTIDOGLYCAN D,D-TRANSPEPTIDASE"/>
    <property type="match status" value="1"/>
</dbReference>
<protein>
    <submittedName>
        <fullName evidence="5">Penicillin-binding protein, transpeptidase domain protein</fullName>
    </submittedName>
</protein>
<dbReference type="GO" id="GO:0005886">
    <property type="term" value="C:plasma membrane"/>
    <property type="evidence" value="ECO:0007669"/>
    <property type="project" value="TreeGrafter"/>
</dbReference>
<dbReference type="InterPro" id="IPR005311">
    <property type="entry name" value="PBP_dimer"/>
</dbReference>
<feature type="domain" description="Penicillin-binding protein dimerisation" evidence="4">
    <location>
        <begin position="55"/>
        <end position="196"/>
    </location>
</feature>
<dbReference type="EMBL" id="AMCI01000352">
    <property type="protein sequence ID" value="EJX09614.1"/>
    <property type="molecule type" value="Genomic_DNA"/>
</dbReference>
<dbReference type="Pfam" id="PF03717">
    <property type="entry name" value="PBP_dimer"/>
    <property type="match status" value="1"/>
</dbReference>
<evidence type="ECO:0000256" key="3">
    <source>
        <dbReference type="SAM" id="Phobius"/>
    </source>
</evidence>
<evidence type="ECO:0000259" key="4">
    <source>
        <dbReference type="Pfam" id="PF03717"/>
    </source>
</evidence>
<feature type="transmembrane region" description="Helical" evidence="3">
    <location>
        <begin position="12"/>
        <end position="32"/>
    </location>
</feature>
<comment type="caution">
    <text evidence="5">The sequence shown here is derived from an EMBL/GenBank/DDBJ whole genome shotgun (WGS) entry which is preliminary data.</text>
</comment>
<sequence length="199" mass="23090">MNFPVKPVTRRYAFVAFIMVLLSIAILVKAVYIMTVEKDFWMAVSDRFVKENVAVPPTRGNILAANGEVLAASLPEYKLYMDFMSWEKDSARWVKDQARRDSLLEVKMDSICQGMHALFPDIDPVAFRKHMLAGRQKRSHHWPLYKKRVTYIQYRQAKTIPLFNLSSNRGGFHVEEIKTRRNPYGKLAMRTIGDLYKGT</sequence>
<proteinExistence type="predicted"/>
<evidence type="ECO:0000313" key="5">
    <source>
        <dbReference type="EMBL" id="EJX09614.1"/>
    </source>
</evidence>
<evidence type="ECO:0000256" key="1">
    <source>
        <dbReference type="ARBA" id="ARBA00004370"/>
    </source>
</evidence>
<keyword evidence="3" id="KW-0812">Transmembrane</keyword>
<organism evidence="5">
    <name type="scientific">gut metagenome</name>
    <dbReference type="NCBI Taxonomy" id="749906"/>
    <lineage>
        <taxon>unclassified sequences</taxon>
        <taxon>metagenomes</taxon>
        <taxon>organismal metagenomes</taxon>
    </lineage>
</organism>